<dbReference type="RefSeq" id="WP_143060665.1">
    <property type="nucleotide sequence ID" value="NZ_FNSO01000004.1"/>
</dbReference>
<feature type="compositionally biased region" description="Basic residues" evidence="1">
    <location>
        <begin position="14"/>
        <end position="23"/>
    </location>
</feature>
<feature type="region of interest" description="Disordered" evidence="1">
    <location>
        <begin position="1"/>
        <end position="27"/>
    </location>
</feature>
<reference evidence="3" key="1">
    <citation type="submission" date="2016-10" db="EMBL/GenBank/DDBJ databases">
        <authorList>
            <person name="Varghese N."/>
            <person name="Submissions S."/>
        </authorList>
    </citation>
    <scope>NUCLEOTIDE SEQUENCE [LARGE SCALE GENOMIC DNA]</scope>
    <source>
        <strain evidence="3">DSM 44544</strain>
    </source>
</reference>
<dbReference type="EMBL" id="FNSO01000004">
    <property type="protein sequence ID" value="SEC63184.1"/>
    <property type="molecule type" value="Genomic_DNA"/>
</dbReference>
<gene>
    <name evidence="2" type="ORF">SAMN04489727_4474</name>
</gene>
<keyword evidence="3" id="KW-1185">Reference proteome</keyword>
<proteinExistence type="predicted"/>
<evidence type="ECO:0000256" key="1">
    <source>
        <dbReference type="SAM" id="MobiDB-lite"/>
    </source>
</evidence>
<evidence type="ECO:0000313" key="3">
    <source>
        <dbReference type="Proteomes" id="UP000199622"/>
    </source>
</evidence>
<organism evidence="2 3">
    <name type="scientific">Amycolatopsis tolypomycina</name>
    <dbReference type="NCBI Taxonomy" id="208445"/>
    <lineage>
        <taxon>Bacteria</taxon>
        <taxon>Bacillati</taxon>
        <taxon>Actinomycetota</taxon>
        <taxon>Actinomycetes</taxon>
        <taxon>Pseudonocardiales</taxon>
        <taxon>Pseudonocardiaceae</taxon>
        <taxon>Amycolatopsis</taxon>
    </lineage>
</organism>
<evidence type="ECO:0000313" key="2">
    <source>
        <dbReference type="EMBL" id="SEC63184.1"/>
    </source>
</evidence>
<sequence>MPATGRPSPEERRRASRTVRRHARDGDDAAELLAMLGLDHADAPPSEPRRPHSRLTADELRELLAPFAAERTGSR</sequence>
<accession>A0A1H4U4N8</accession>
<name>A0A1H4U4N8_9PSEU</name>
<dbReference type="Proteomes" id="UP000199622">
    <property type="component" value="Unassembled WGS sequence"/>
</dbReference>
<protein>
    <submittedName>
        <fullName evidence="2">Uncharacterized protein</fullName>
    </submittedName>
</protein>
<dbReference type="AlphaFoldDB" id="A0A1H4U4N8"/>
<dbReference type="STRING" id="208445.SAMN04489727_4474"/>